<accession>A0A2H3DC61</accession>
<evidence type="ECO:0000256" key="1">
    <source>
        <dbReference type="SAM" id="Phobius"/>
    </source>
</evidence>
<evidence type="ECO:0000313" key="2">
    <source>
        <dbReference type="EMBL" id="PBK85843.1"/>
    </source>
</evidence>
<protein>
    <submittedName>
        <fullName evidence="2">Uncharacterized protein</fullName>
    </submittedName>
</protein>
<feature type="transmembrane region" description="Helical" evidence="1">
    <location>
        <begin position="45"/>
        <end position="63"/>
    </location>
</feature>
<evidence type="ECO:0000313" key="3">
    <source>
        <dbReference type="Proteomes" id="UP000217790"/>
    </source>
</evidence>
<dbReference type="EMBL" id="KZ293688">
    <property type="protein sequence ID" value="PBK85843.1"/>
    <property type="molecule type" value="Genomic_DNA"/>
</dbReference>
<proteinExistence type="predicted"/>
<dbReference type="InParanoid" id="A0A2H3DC61"/>
<dbReference type="Proteomes" id="UP000217790">
    <property type="component" value="Unassembled WGS sequence"/>
</dbReference>
<reference evidence="3" key="1">
    <citation type="journal article" date="2017" name="Nat. Ecol. Evol.">
        <title>Genome expansion and lineage-specific genetic innovations in the forest pathogenic fungi Armillaria.</title>
        <authorList>
            <person name="Sipos G."/>
            <person name="Prasanna A.N."/>
            <person name="Walter M.C."/>
            <person name="O'Connor E."/>
            <person name="Balint B."/>
            <person name="Krizsan K."/>
            <person name="Kiss B."/>
            <person name="Hess J."/>
            <person name="Varga T."/>
            <person name="Slot J."/>
            <person name="Riley R."/>
            <person name="Boka B."/>
            <person name="Rigling D."/>
            <person name="Barry K."/>
            <person name="Lee J."/>
            <person name="Mihaltcheva S."/>
            <person name="LaButti K."/>
            <person name="Lipzen A."/>
            <person name="Waldron R."/>
            <person name="Moloney N.M."/>
            <person name="Sperisen C."/>
            <person name="Kredics L."/>
            <person name="Vagvoelgyi C."/>
            <person name="Patrignani A."/>
            <person name="Fitzpatrick D."/>
            <person name="Nagy I."/>
            <person name="Doyle S."/>
            <person name="Anderson J.B."/>
            <person name="Grigoriev I.V."/>
            <person name="Gueldener U."/>
            <person name="Muensterkoetter M."/>
            <person name="Nagy L.G."/>
        </authorList>
    </citation>
    <scope>NUCLEOTIDE SEQUENCE [LARGE SCALE GENOMIC DNA]</scope>
    <source>
        <strain evidence="3">Ar21-2</strain>
    </source>
</reference>
<sequence>MFSFHSGHTVLGKIEHLCYIRYSAVNFTAADSVLPPHSINLHRPLPWFVVDVILLFFVSLYHISNRSAALTALVVYFAM</sequence>
<gene>
    <name evidence="2" type="ORF">ARMGADRAFT_545726</name>
</gene>
<keyword evidence="1" id="KW-0812">Transmembrane</keyword>
<keyword evidence="3" id="KW-1185">Reference proteome</keyword>
<keyword evidence="1" id="KW-1133">Transmembrane helix</keyword>
<dbReference type="AlphaFoldDB" id="A0A2H3DC61"/>
<organism evidence="2 3">
    <name type="scientific">Armillaria gallica</name>
    <name type="common">Bulbous honey fungus</name>
    <name type="synonym">Armillaria bulbosa</name>
    <dbReference type="NCBI Taxonomy" id="47427"/>
    <lineage>
        <taxon>Eukaryota</taxon>
        <taxon>Fungi</taxon>
        <taxon>Dikarya</taxon>
        <taxon>Basidiomycota</taxon>
        <taxon>Agaricomycotina</taxon>
        <taxon>Agaricomycetes</taxon>
        <taxon>Agaricomycetidae</taxon>
        <taxon>Agaricales</taxon>
        <taxon>Marasmiineae</taxon>
        <taxon>Physalacriaceae</taxon>
        <taxon>Armillaria</taxon>
    </lineage>
</organism>
<name>A0A2H3DC61_ARMGA</name>
<keyword evidence="1" id="KW-0472">Membrane</keyword>